<feature type="region of interest" description="Disordered" evidence="1">
    <location>
        <begin position="135"/>
        <end position="156"/>
    </location>
</feature>
<evidence type="ECO:0000256" key="1">
    <source>
        <dbReference type="SAM" id="MobiDB-lite"/>
    </source>
</evidence>
<accession>A0A1J5PXE9</accession>
<name>A0A1J5PXE9_9ZZZZ</name>
<feature type="compositionally biased region" description="Basic and acidic residues" evidence="1">
    <location>
        <begin position="141"/>
        <end position="154"/>
    </location>
</feature>
<protein>
    <submittedName>
        <fullName evidence="2">Uncharacterized protein</fullName>
    </submittedName>
</protein>
<sequence>MEGASWPSCSVSPFPIFKRCKRSVLGCTHCSASTDTTTSPSSKNWLRRPVRSRTPRSASRTCAERPKPVRPARVQRCAVVETAACPQGGRHQETRLGRGMGLASNKVHGIGGDSPIVDLRLTGRLGFRLLREVSGPRAARPRQEAPRRDKSPGDKRHRLLPCFAFFLHPRSPP</sequence>
<feature type="compositionally biased region" description="Basic residues" evidence="1">
    <location>
        <begin position="45"/>
        <end position="54"/>
    </location>
</feature>
<dbReference type="AlphaFoldDB" id="A0A1J5PXE9"/>
<gene>
    <name evidence="2" type="ORF">GALL_426040</name>
</gene>
<feature type="compositionally biased region" description="Low complexity" evidence="1">
    <location>
        <begin position="32"/>
        <end position="42"/>
    </location>
</feature>
<proteinExistence type="predicted"/>
<comment type="caution">
    <text evidence="2">The sequence shown here is derived from an EMBL/GenBank/DDBJ whole genome shotgun (WGS) entry which is preliminary data.</text>
</comment>
<feature type="region of interest" description="Disordered" evidence="1">
    <location>
        <begin position="32"/>
        <end position="67"/>
    </location>
</feature>
<reference evidence="2" key="1">
    <citation type="submission" date="2016-10" db="EMBL/GenBank/DDBJ databases">
        <title>Sequence of Gallionella enrichment culture.</title>
        <authorList>
            <person name="Poehlein A."/>
            <person name="Muehling M."/>
            <person name="Daniel R."/>
        </authorList>
    </citation>
    <scope>NUCLEOTIDE SEQUENCE</scope>
</reference>
<evidence type="ECO:0000313" key="2">
    <source>
        <dbReference type="EMBL" id="OIQ75722.1"/>
    </source>
</evidence>
<dbReference type="EMBL" id="MLJW01002076">
    <property type="protein sequence ID" value="OIQ75722.1"/>
    <property type="molecule type" value="Genomic_DNA"/>
</dbReference>
<organism evidence="2">
    <name type="scientific">mine drainage metagenome</name>
    <dbReference type="NCBI Taxonomy" id="410659"/>
    <lineage>
        <taxon>unclassified sequences</taxon>
        <taxon>metagenomes</taxon>
        <taxon>ecological metagenomes</taxon>
    </lineage>
</organism>